<evidence type="ECO:0000313" key="4">
    <source>
        <dbReference type="Proteomes" id="UP000302163"/>
    </source>
</evidence>
<dbReference type="GO" id="GO:0005737">
    <property type="term" value="C:cytoplasm"/>
    <property type="evidence" value="ECO:0007669"/>
    <property type="project" value="TreeGrafter"/>
</dbReference>
<dbReference type="Gene3D" id="3.50.50.60">
    <property type="entry name" value="FAD/NAD(P)-binding domain"/>
    <property type="match status" value="1"/>
</dbReference>
<gene>
    <name evidence="3" type="ORF">FEM41_12805</name>
</gene>
<keyword evidence="1" id="KW-0560">Oxidoreductase</keyword>
<keyword evidence="4" id="KW-1185">Reference proteome</keyword>
<name>A0A4P8YI98_9ENTR</name>
<protein>
    <submittedName>
        <fullName evidence="3">FAD-binding oxidoreductase</fullName>
    </submittedName>
</protein>
<dbReference type="Proteomes" id="UP000302163">
    <property type="component" value="Chromosome"/>
</dbReference>
<evidence type="ECO:0000313" key="3">
    <source>
        <dbReference type="EMBL" id="QCT20465.1"/>
    </source>
</evidence>
<dbReference type="InterPro" id="IPR006076">
    <property type="entry name" value="FAD-dep_OxRdtase"/>
</dbReference>
<dbReference type="EMBL" id="CP040428">
    <property type="protein sequence ID" value="QCT20465.1"/>
    <property type="molecule type" value="Genomic_DNA"/>
</dbReference>
<reference evidence="3 4" key="1">
    <citation type="submission" date="2019-05" db="EMBL/GenBank/DDBJ databases">
        <title>Complete genome sequence of Izhakiella calystegiae KSNA2, an endophyte isolated from beach morning glory (Calystegia soldanella).</title>
        <authorList>
            <person name="Jiang L."/>
            <person name="Jeong J.C."/>
            <person name="Kim C.Y."/>
            <person name="Kim D.H."/>
            <person name="Kim S.W."/>
            <person name="Lee j."/>
        </authorList>
    </citation>
    <scope>NUCLEOTIDE SEQUENCE [LARGE SCALE GENOMIC DNA]</scope>
    <source>
        <strain evidence="3 4">KSNA2</strain>
    </source>
</reference>
<feature type="domain" description="FAD dependent oxidoreductase" evidence="2">
    <location>
        <begin position="5"/>
        <end position="344"/>
    </location>
</feature>
<dbReference type="OrthoDB" id="9806257at2"/>
<dbReference type="AlphaFoldDB" id="A0A4P8YI98"/>
<dbReference type="Pfam" id="PF01266">
    <property type="entry name" value="DAO"/>
    <property type="match status" value="1"/>
</dbReference>
<dbReference type="KEGG" id="izh:FEM41_12805"/>
<dbReference type="SUPFAM" id="SSF51905">
    <property type="entry name" value="FAD/NAD(P)-binding domain"/>
    <property type="match status" value="1"/>
</dbReference>
<dbReference type="PANTHER" id="PTHR13847:SF287">
    <property type="entry name" value="FAD-DEPENDENT OXIDOREDUCTASE DOMAIN-CONTAINING PROTEIN 1"/>
    <property type="match status" value="1"/>
</dbReference>
<accession>A0A4P8YI98</accession>
<dbReference type="PANTHER" id="PTHR13847">
    <property type="entry name" value="SARCOSINE DEHYDROGENASE-RELATED"/>
    <property type="match status" value="1"/>
</dbReference>
<dbReference type="Gene3D" id="3.30.9.10">
    <property type="entry name" value="D-Amino Acid Oxidase, subunit A, domain 2"/>
    <property type="match status" value="1"/>
</dbReference>
<dbReference type="RefSeq" id="WP_138096340.1">
    <property type="nucleotide sequence ID" value="NZ_CP040428.1"/>
</dbReference>
<evidence type="ECO:0000256" key="1">
    <source>
        <dbReference type="ARBA" id="ARBA00023002"/>
    </source>
</evidence>
<evidence type="ECO:0000259" key="2">
    <source>
        <dbReference type="Pfam" id="PF01266"/>
    </source>
</evidence>
<dbReference type="SUPFAM" id="SSF54373">
    <property type="entry name" value="FAD-linked reductases, C-terminal domain"/>
    <property type="match status" value="1"/>
</dbReference>
<organism evidence="3 4">
    <name type="scientific">Jejubacter calystegiae</name>
    <dbReference type="NCBI Taxonomy" id="2579935"/>
    <lineage>
        <taxon>Bacteria</taxon>
        <taxon>Pseudomonadati</taxon>
        <taxon>Pseudomonadota</taxon>
        <taxon>Gammaproteobacteria</taxon>
        <taxon>Enterobacterales</taxon>
        <taxon>Enterobacteriaceae</taxon>
        <taxon>Jejubacter</taxon>
    </lineage>
</organism>
<dbReference type="GO" id="GO:0016491">
    <property type="term" value="F:oxidoreductase activity"/>
    <property type="evidence" value="ECO:0007669"/>
    <property type="project" value="UniProtKB-KW"/>
</dbReference>
<dbReference type="InterPro" id="IPR036188">
    <property type="entry name" value="FAD/NAD-bd_sf"/>
</dbReference>
<proteinExistence type="predicted"/>
<sequence>MNAPDVIVVGAGIVGAACAWRLTQRGLRVTLVDDGRPGATAAGMGHLVCMDDNPAELALTAWSLALWRDILPRLPDNCAWRDCGTLWLAQQPDELEEAERKRQRLADVQVASEPLCASALTAREPTLGAGLAGGLWVPGDGIVYAPNVARWFIEQAGERLTHITGEVIALEEPWLQLRDGRRLQAPAILLACASGANKLLAEQWLRIKKGQLAITDRYPARLSHQLVELGYAVSAHAPDGKSVAFNLQPRPTGQLLIGSSREYDNPDSRPDPVLLAAMLHRACDFLPWLADLNLIRCWSGFRSASPDGQPLLGPHPHRPGVWLALGHEGLGVTTAPGTAWLLADQITDNKPAIDAAPWLASRLNRQEVNA</sequence>